<evidence type="ECO:0008006" key="5">
    <source>
        <dbReference type="Google" id="ProtNLM"/>
    </source>
</evidence>
<sequence length="616" mass="68851">MGRRTLKALGTAAFTLLTVLGLTAASSSAKGYEISIYAAYPSWFWWGLVATFVLGTVVVLHSKDVVHRRRYLALGTGIMLVANAFLLLMPVVRGYAVFGGGDMFTHLGRVIEILETGHLNEGNYYPGIHLHAVMLMEVTGLDYYTIKNVLAPVFSVAYWLGILALAVRVTDNSTAFHYFVPFALLPILKRSEVYFGPNVLSFSLYPLLLYALFSVRRSRNRFVTLVALVFCYFIFTHPVTTLIGLGTIALVAASRLVTARLRGHRLPIKRSVTVVTIPVAVGVVFVSWYYSFLKILTMTVSMLGSLVLGIGTSQLGEYSNALQNVPLSLADLLAVVVFRKGTEILLTVGTVFVILYLAYHVKYRDLELRWQYLFWVAGFGLFCALAAALLVKPIMLTWTRVLKFAEFFAVLLVATAAYVYAGRSRRTVGRRDVVVVGVVLVFVTLIVFGTYNSPLQRETNSHVPETRIEGMEWYLDNRDADRLAFGFNYRYEHAFEGVSPNPRAYAERPIPAHFGYDENATFATRNRVGSYLLVTQRLEEYYPALHPEYPEYWQFTPRDFRRLDRDERLGKIYANGGLRIYLASSEPPGRPGGQNATAAPATRVGPIRGGPRWSGG</sequence>
<feature type="transmembrane region" description="Helical" evidence="2">
    <location>
        <begin position="373"/>
        <end position="395"/>
    </location>
</feature>
<feature type="transmembrane region" description="Helical" evidence="2">
    <location>
        <begin position="272"/>
        <end position="290"/>
    </location>
</feature>
<keyword evidence="4" id="KW-1185">Reference proteome</keyword>
<keyword evidence="2" id="KW-0472">Membrane</keyword>
<protein>
    <recommendedName>
        <fullName evidence="5">Dolichyl-phosphate-mannose-protein mannosyltransferase</fullName>
    </recommendedName>
</protein>
<evidence type="ECO:0000256" key="1">
    <source>
        <dbReference type="SAM" id="MobiDB-lite"/>
    </source>
</evidence>
<dbReference type="GeneID" id="73047061"/>
<feature type="transmembrane region" description="Helical" evidence="2">
    <location>
        <begin position="149"/>
        <end position="167"/>
    </location>
</feature>
<feature type="transmembrane region" description="Helical" evidence="2">
    <location>
        <begin position="344"/>
        <end position="361"/>
    </location>
</feature>
<feature type="region of interest" description="Disordered" evidence="1">
    <location>
        <begin position="584"/>
        <end position="616"/>
    </location>
</feature>
<feature type="transmembrane region" description="Helical" evidence="2">
    <location>
        <begin position="296"/>
        <end position="314"/>
    </location>
</feature>
<dbReference type="RefSeq" id="WP_254270382.1">
    <property type="nucleotide sequence ID" value="NZ_CP100401.1"/>
</dbReference>
<proteinExistence type="predicted"/>
<feature type="transmembrane region" description="Helical" evidence="2">
    <location>
        <begin position="225"/>
        <end position="251"/>
    </location>
</feature>
<feature type="transmembrane region" description="Helical" evidence="2">
    <location>
        <begin position="72"/>
        <end position="92"/>
    </location>
</feature>
<name>A0ABD5PZU9_9EURY</name>
<keyword evidence="2" id="KW-0812">Transmembrane</keyword>
<reference evidence="3 4" key="1">
    <citation type="journal article" date="2019" name="Int. J. Syst. Evol. Microbiol.">
        <title>The Global Catalogue of Microorganisms (GCM) 10K type strain sequencing project: providing services to taxonomists for standard genome sequencing and annotation.</title>
        <authorList>
            <consortium name="The Broad Institute Genomics Platform"/>
            <consortium name="The Broad Institute Genome Sequencing Center for Infectious Disease"/>
            <person name="Wu L."/>
            <person name="Ma J."/>
        </authorList>
    </citation>
    <scope>NUCLEOTIDE SEQUENCE [LARGE SCALE GENOMIC DNA]</scope>
    <source>
        <strain evidence="3 4">XZYJ18</strain>
    </source>
</reference>
<dbReference type="Proteomes" id="UP001595945">
    <property type="component" value="Unassembled WGS sequence"/>
</dbReference>
<feature type="transmembrane region" description="Helical" evidence="2">
    <location>
        <begin position="433"/>
        <end position="451"/>
    </location>
</feature>
<feature type="transmembrane region" description="Helical" evidence="2">
    <location>
        <begin position="401"/>
        <end position="421"/>
    </location>
</feature>
<feature type="transmembrane region" description="Helical" evidence="2">
    <location>
        <begin position="193"/>
        <end position="213"/>
    </location>
</feature>
<feature type="transmembrane region" description="Helical" evidence="2">
    <location>
        <begin position="43"/>
        <end position="60"/>
    </location>
</feature>
<accession>A0ABD5PZU9</accession>
<organism evidence="3 4">
    <name type="scientific">Halorussus aquaticus</name>
    <dbReference type="NCBI Taxonomy" id="2953748"/>
    <lineage>
        <taxon>Archaea</taxon>
        <taxon>Methanobacteriati</taxon>
        <taxon>Methanobacteriota</taxon>
        <taxon>Stenosarchaea group</taxon>
        <taxon>Halobacteria</taxon>
        <taxon>Halobacteriales</taxon>
        <taxon>Haladaptataceae</taxon>
        <taxon>Halorussus</taxon>
    </lineage>
</organism>
<evidence type="ECO:0000256" key="2">
    <source>
        <dbReference type="SAM" id="Phobius"/>
    </source>
</evidence>
<dbReference type="EMBL" id="JBHSHT010000001">
    <property type="protein sequence ID" value="MFC4823801.1"/>
    <property type="molecule type" value="Genomic_DNA"/>
</dbReference>
<gene>
    <name evidence="3" type="ORF">ACFO9K_05965</name>
</gene>
<evidence type="ECO:0000313" key="4">
    <source>
        <dbReference type="Proteomes" id="UP001595945"/>
    </source>
</evidence>
<evidence type="ECO:0000313" key="3">
    <source>
        <dbReference type="EMBL" id="MFC4823801.1"/>
    </source>
</evidence>
<dbReference type="AlphaFoldDB" id="A0ABD5PZU9"/>
<keyword evidence="2" id="KW-1133">Transmembrane helix</keyword>
<comment type="caution">
    <text evidence="3">The sequence shown here is derived from an EMBL/GenBank/DDBJ whole genome shotgun (WGS) entry which is preliminary data.</text>
</comment>